<comment type="similarity">
    <text evidence="3 10">Belongs to the aspartate/ornithine carbamoyltransferase superfamily. OTCase family.</text>
</comment>
<dbReference type="EMBL" id="CAJEWD010000008">
    <property type="protein sequence ID" value="CAD2080675.1"/>
    <property type="molecule type" value="Genomic_DNA"/>
</dbReference>
<dbReference type="PRINTS" id="PR00100">
    <property type="entry name" value="AOTCASE"/>
</dbReference>
<dbReference type="Pfam" id="PF00185">
    <property type="entry name" value="OTCace"/>
    <property type="match status" value="1"/>
</dbReference>
<evidence type="ECO:0000256" key="5">
    <source>
        <dbReference type="ARBA" id="ARBA00022490"/>
    </source>
</evidence>
<comment type="function">
    <text evidence="1">Reversibly catalyzes the transfer of the carbamoyl group from carbamoyl phosphate (CP) to the N(epsilon) atom of ornithine (ORN) to produce L-citrulline.</text>
</comment>
<reference evidence="13 14" key="1">
    <citation type="submission" date="2020-07" db="EMBL/GenBank/DDBJ databases">
        <authorList>
            <person name="Criscuolo A."/>
        </authorList>
    </citation>
    <scope>NUCLEOTIDE SEQUENCE [LARGE SCALE GENOMIC DNA]</scope>
    <source>
        <strain evidence="13">CIP111649</strain>
    </source>
</reference>
<evidence type="ECO:0000256" key="6">
    <source>
        <dbReference type="ARBA" id="ARBA00022503"/>
    </source>
</evidence>
<comment type="catalytic activity">
    <reaction evidence="9 10">
        <text>carbamoyl phosphate + L-ornithine = L-citrulline + phosphate + H(+)</text>
        <dbReference type="Rhea" id="RHEA:19513"/>
        <dbReference type="ChEBI" id="CHEBI:15378"/>
        <dbReference type="ChEBI" id="CHEBI:43474"/>
        <dbReference type="ChEBI" id="CHEBI:46911"/>
        <dbReference type="ChEBI" id="CHEBI:57743"/>
        <dbReference type="ChEBI" id="CHEBI:58228"/>
        <dbReference type="EC" id="2.1.3.3"/>
    </reaction>
</comment>
<dbReference type="PANTHER" id="PTHR45753">
    <property type="entry name" value="ORNITHINE CARBAMOYLTRANSFERASE, MITOCHONDRIAL"/>
    <property type="match status" value="1"/>
</dbReference>
<organism evidence="13 14">
    <name type="scientific">Jeotgalicoccus meleagridis</name>
    <dbReference type="NCBI Taxonomy" id="2759181"/>
    <lineage>
        <taxon>Bacteria</taxon>
        <taxon>Bacillati</taxon>
        <taxon>Bacillota</taxon>
        <taxon>Bacilli</taxon>
        <taxon>Bacillales</taxon>
        <taxon>Staphylococcaceae</taxon>
        <taxon>Jeotgalicoccus</taxon>
    </lineage>
</organism>
<dbReference type="GO" id="GO:0004585">
    <property type="term" value="F:ornithine carbamoyltransferase activity"/>
    <property type="evidence" value="ECO:0007669"/>
    <property type="project" value="UniProtKB-UniRule"/>
</dbReference>
<proteinExistence type="inferred from homology"/>
<dbReference type="RefSeq" id="WP_185126485.1">
    <property type="nucleotide sequence ID" value="NZ_CAJEWD010000008.1"/>
</dbReference>
<dbReference type="PRINTS" id="PR00102">
    <property type="entry name" value="OTCASE"/>
</dbReference>
<gene>
    <name evidence="13" type="primary">arcB</name>
    <name evidence="13" type="ORF">JEODO184_01991</name>
</gene>
<dbReference type="NCBIfam" id="NF001986">
    <property type="entry name" value="PRK00779.1"/>
    <property type="match status" value="1"/>
</dbReference>
<evidence type="ECO:0000256" key="4">
    <source>
        <dbReference type="ARBA" id="ARBA00013007"/>
    </source>
</evidence>
<dbReference type="EC" id="2.1.3.3" evidence="4 10"/>
<dbReference type="InterPro" id="IPR006131">
    <property type="entry name" value="Asp_carbamoyltransf_Asp/Orn-bd"/>
</dbReference>
<dbReference type="InterPro" id="IPR036901">
    <property type="entry name" value="Asp/Orn_carbamoylTrfase_sf"/>
</dbReference>
<dbReference type="InterPro" id="IPR002292">
    <property type="entry name" value="Orn/put_carbamltrans"/>
</dbReference>
<accession>A0A6V7RRP3</accession>
<dbReference type="Proteomes" id="UP000589351">
    <property type="component" value="Unassembled WGS sequence"/>
</dbReference>
<evidence type="ECO:0000256" key="8">
    <source>
        <dbReference type="ARBA" id="ARBA00037919"/>
    </source>
</evidence>
<comment type="subcellular location">
    <subcellularLocation>
        <location evidence="2 10">Cytoplasm</location>
    </subcellularLocation>
</comment>
<dbReference type="PROSITE" id="PS00097">
    <property type="entry name" value="CARBAMOYLTRANSFERASE"/>
    <property type="match status" value="1"/>
</dbReference>
<evidence type="ECO:0000313" key="13">
    <source>
        <dbReference type="EMBL" id="CAD2080675.1"/>
    </source>
</evidence>
<evidence type="ECO:0000259" key="11">
    <source>
        <dbReference type="Pfam" id="PF00185"/>
    </source>
</evidence>
<feature type="binding site" evidence="10">
    <location>
        <position position="229"/>
    </location>
    <ligand>
        <name>L-ornithine</name>
        <dbReference type="ChEBI" id="CHEBI:46911"/>
    </ligand>
</feature>
<feature type="binding site" evidence="10">
    <location>
        <position position="314"/>
    </location>
    <ligand>
        <name>carbamoyl phosphate</name>
        <dbReference type="ChEBI" id="CHEBI:58228"/>
    </ligand>
</feature>
<dbReference type="HAMAP" id="MF_01109">
    <property type="entry name" value="OTCase"/>
    <property type="match status" value="1"/>
</dbReference>
<feature type="binding site" evidence="10">
    <location>
        <begin position="269"/>
        <end position="270"/>
    </location>
    <ligand>
        <name>carbamoyl phosphate</name>
        <dbReference type="ChEBI" id="CHEBI:58228"/>
    </ligand>
</feature>
<comment type="caution">
    <text evidence="13">The sequence shown here is derived from an EMBL/GenBank/DDBJ whole genome shotgun (WGS) entry which is preliminary data.</text>
</comment>
<evidence type="ECO:0000256" key="1">
    <source>
        <dbReference type="ARBA" id="ARBA00003822"/>
    </source>
</evidence>
<evidence type="ECO:0000313" key="14">
    <source>
        <dbReference type="Proteomes" id="UP000589351"/>
    </source>
</evidence>
<dbReference type="AlphaFoldDB" id="A0A6V7RRP3"/>
<feature type="binding site" evidence="10">
    <location>
        <position position="106"/>
    </location>
    <ligand>
        <name>carbamoyl phosphate</name>
        <dbReference type="ChEBI" id="CHEBI:58228"/>
    </ligand>
</feature>
<evidence type="ECO:0000256" key="7">
    <source>
        <dbReference type="ARBA" id="ARBA00022679"/>
    </source>
</evidence>
<dbReference type="Gene3D" id="3.40.50.1370">
    <property type="entry name" value="Aspartate/ornithine carbamoyltransferase"/>
    <property type="match status" value="2"/>
</dbReference>
<dbReference type="PANTHER" id="PTHR45753:SF1">
    <property type="entry name" value="ORNITHINE CARBAMOYLTRANSFERASE, CATABOLIC"/>
    <property type="match status" value="1"/>
</dbReference>
<keyword evidence="6" id="KW-0056">Arginine metabolism</keyword>
<dbReference type="GO" id="GO:0005737">
    <property type="term" value="C:cytoplasm"/>
    <property type="evidence" value="ECO:0007669"/>
    <property type="project" value="UniProtKB-SubCell"/>
</dbReference>
<dbReference type="GO" id="GO:0016597">
    <property type="term" value="F:amino acid binding"/>
    <property type="evidence" value="ECO:0007669"/>
    <property type="project" value="InterPro"/>
</dbReference>
<dbReference type="SUPFAM" id="SSF53671">
    <property type="entry name" value="Aspartate/ornithine carbamoyltransferase"/>
    <property type="match status" value="1"/>
</dbReference>
<keyword evidence="5 10" id="KW-0963">Cytoplasm</keyword>
<keyword evidence="14" id="KW-1185">Reference proteome</keyword>
<comment type="pathway">
    <text evidence="8">Amino-acid degradation; L-arginine degradation via ADI pathway; carbamoyl phosphate from L-arginine: step 2/2.</text>
</comment>
<dbReference type="InterPro" id="IPR006132">
    <property type="entry name" value="Asp/Orn_carbamoyltranf_P-bd"/>
</dbReference>
<dbReference type="GO" id="GO:0042450">
    <property type="term" value="P:L-arginine biosynthetic process via ornithine"/>
    <property type="evidence" value="ECO:0007669"/>
    <property type="project" value="UniProtKB-UniRule"/>
</dbReference>
<dbReference type="Pfam" id="PF02729">
    <property type="entry name" value="OTCace_N"/>
    <property type="match status" value="1"/>
</dbReference>
<name>A0A6V7RRP3_9STAP</name>
<feature type="binding site" evidence="10">
    <location>
        <begin position="233"/>
        <end position="234"/>
    </location>
    <ligand>
        <name>L-ornithine</name>
        <dbReference type="ChEBI" id="CHEBI:46911"/>
    </ligand>
</feature>
<feature type="domain" description="Aspartate/ornithine carbamoyltransferase carbamoyl-P binding" evidence="12">
    <location>
        <begin position="6"/>
        <end position="146"/>
    </location>
</feature>
<evidence type="ECO:0000259" key="12">
    <source>
        <dbReference type="Pfam" id="PF02729"/>
    </source>
</evidence>
<feature type="binding site" evidence="10">
    <location>
        <begin position="133"/>
        <end position="136"/>
    </location>
    <ligand>
        <name>carbamoyl phosphate</name>
        <dbReference type="ChEBI" id="CHEBI:58228"/>
    </ligand>
</feature>
<keyword evidence="7 10" id="KW-0808">Transferase</keyword>
<dbReference type="InterPro" id="IPR006130">
    <property type="entry name" value="Asp/Orn_carbamoylTrfase"/>
</dbReference>
<feature type="binding site" evidence="10">
    <location>
        <position position="82"/>
    </location>
    <ligand>
        <name>carbamoyl phosphate</name>
        <dbReference type="ChEBI" id="CHEBI:58228"/>
    </ligand>
</feature>
<evidence type="ECO:0000256" key="3">
    <source>
        <dbReference type="ARBA" id="ARBA00007805"/>
    </source>
</evidence>
<evidence type="ECO:0000256" key="9">
    <source>
        <dbReference type="ARBA" id="ARBA00048772"/>
    </source>
</evidence>
<dbReference type="NCBIfam" id="TIGR00658">
    <property type="entry name" value="orni_carb_tr"/>
    <property type="match status" value="1"/>
</dbReference>
<dbReference type="InterPro" id="IPR024904">
    <property type="entry name" value="OTCase_ArgI"/>
</dbReference>
<dbReference type="GO" id="GO:0019240">
    <property type="term" value="P:citrulline biosynthetic process"/>
    <property type="evidence" value="ECO:0007669"/>
    <property type="project" value="TreeGrafter"/>
</dbReference>
<dbReference type="FunFam" id="3.40.50.1370:FF:000008">
    <property type="entry name" value="Ornithine carbamoyltransferase"/>
    <property type="match status" value="1"/>
</dbReference>
<feature type="domain" description="Aspartate/ornithine carbamoyltransferase Asp/Orn-binding" evidence="11">
    <location>
        <begin position="152"/>
        <end position="324"/>
    </location>
</feature>
<sequence>MHFQGRSFLSITDFSKAEIEYLIDFSIHLKKLKKNKIPHQYLKGQNIALLFEKSSTRTRSAFTVALNDLGANPEFLGQNDIQLGNKETTADTAKILGSMFDGIEYRGFSQGTIETLAEHAGVPVWNGLTDEWHPTQMIGDFMTIKEHFGYLEGLKLVYIGDGRNNVANSLLVTASLLGVHITIAAPESLMPDEEYIEIAKSYAKESGSEIVLTDESDIAVKDANIVYTDVWISMGEEKDAEKRLELLEDYQVNEALLENVDDNFIFMHCLPAFHNTETSFSQKIKDKCGITEMEVTEDVFNAPFAKQFQQGENRMHSIKAIVAATNGNLFIPEM</sequence>
<feature type="binding site" evidence="10">
    <location>
        <position position="165"/>
    </location>
    <ligand>
        <name>L-ornithine</name>
        <dbReference type="ChEBI" id="CHEBI:46911"/>
    </ligand>
</feature>
<protein>
    <recommendedName>
        <fullName evidence="4 10">Ornithine carbamoyltransferase</fullName>
        <shortName evidence="10">OTCase</shortName>
        <ecNumber evidence="4 10">2.1.3.3</ecNumber>
    </recommendedName>
</protein>
<evidence type="ECO:0000256" key="10">
    <source>
        <dbReference type="HAMAP-Rule" id="MF_01109"/>
    </source>
</evidence>
<evidence type="ECO:0000256" key="2">
    <source>
        <dbReference type="ARBA" id="ARBA00004496"/>
    </source>
</evidence>
<feature type="binding site" evidence="10">
    <location>
        <begin position="55"/>
        <end position="58"/>
    </location>
    <ligand>
        <name>carbamoyl phosphate</name>
        <dbReference type="ChEBI" id="CHEBI:58228"/>
    </ligand>
</feature>